<dbReference type="Gene3D" id="3.50.50.60">
    <property type="entry name" value="FAD/NAD(P)-binding domain"/>
    <property type="match status" value="2"/>
</dbReference>
<dbReference type="InterPro" id="IPR036188">
    <property type="entry name" value="FAD/NAD-bd_sf"/>
</dbReference>
<dbReference type="Pfam" id="PF13738">
    <property type="entry name" value="Pyr_redox_3"/>
    <property type="match status" value="1"/>
</dbReference>
<evidence type="ECO:0000313" key="2">
    <source>
        <dbReference type="Proteomes" id="UP000235116"/>
    </source>
</evidence>
<dbReference type="Proteomes" id="UP000235116">
    <property type="component" value="Chromosome"/>
</dbReference>
<keyword evidence="1" id="KW-0560">Oxidoreductase</keyword>
<dbReference type="KEGG" id="kak:Kalk_20195"/>
<evidence type="ECO:0000313" key="1">
    <source>
        <dbReference type="EMBL" id="AUM14607.1"/>
    </source>
</evidence>
<dbReference type="RefSeq" id="WP_101895980.1">
    <property type="nucleotide sequence ID" value="NZ_CP022684.1"/>
</dbReference>
<protein>
    <submittedName>
        <fullName evidence="1">4-hydroxyacetophenone monooxygenase</fullName>
    </submittedName>
</protein>
<reference evidence="2" key="1">
    <citation type="submission" date="2017-08" db="EMBL/GenBank/DDBJ databases">
        <title>Direct submision.</title>
        <authorList>
            <person name="Kim S.-J."/>
            <person name="Rhee S.-K."/>
        </authorList>
    </citation>
    <scope>NUCLEOTIDE SEQUENCE [LARGE SCALE GENOMIC DNA]</scope>
    <source>
        <strain evidence="2">GI5</strain>
    </source>
</reference>
<gene>
    <name evidence="1" type="ORF">Kalk_20195</name>
</gene>
<dbReference type="GO" id="GO:0004497">
    <property type="term" value="F:monooxygenase activity"/>
    <property type="evidence" value="ECO:0007669"/>
    <property type="project" value="UniProtKB-KW"/>
</dbReference>
<dbReference type="PANTHER" id="PTHR42877:SF4">
    <property type="entry name" value="FAD_NAD(P)-BINDING DOMAIN-CONTAINING PROTEIN-RELATED"/>
    <property type="match status" value="1"/>
</dbReference>
<dbReference type="AlphaFoldDB" id="A0A2K9LQS9"/>
<dbReference type="EMBL" id="CP022684">
    <property type="protein sequence ID" value="AUM14607.1"/>
    <property type="molecule type" value="Genomic_DNA"/>
</dbReference>
<name>A0A2K9LQS9_9GAMM</name>
<proteinExistence type="predicted"/>
<dbReference type="OrthoDB" id="9766402at2"/>
<organism evidence="1 2">
    <name type="scientific">Ketobacter alkanivorans</name>
    <dbReference type="NCBI Taxonomy" id="1917421"/>
    <lineage>
        <taxon>Bacteria</taxon>
        <taxon>Pseudomonadati</taxon>
        <taxon>Pseudomonadota</taxon>
        <taxon>Gammaproteobacteria</taxon>
        <taxon>Pseudomonadales</taxon>
        <taxon>Ketobacteraceae</taxon>
        <taxon>Ketobacter</taxon>
    </lineage>
</organism>
<accession>A0A2K9LQS9</accession>
<keyword evidence="1" id="KW-0503">Monooxygenase</keyword>
<dbReference type="SUPFAM" id="SSF51905">
    <property type="entry name" value="FAD/NAD(P)-binding domain"/>
    <property type="match status" value="1"/>
</dbReference>
<dbReference type="PRINTS" id="PR00469">
    <property type="entry name" value="PNDRDTASEII"/>
</dbReference>
<sequence>MTMTTQEHPVQSADVLIIGAGFAGLGMAIRLKQAGIHNIIILERGTQVGGTWRDNQYPGAACDIPSNLYSYSFAPNPDWSRSYSGSAEILEYIHSMVRDFELHPFIQFEKNVAGIEFDEQHGLWHATTDKGERYSARATVLASGPLSNCSLPNIPGINDYQGKKIHSARWDHAYDLSGKKVAVVGTGASAVQIIPELVQQVDHLTVFQRTPGWVLPRVDLATPEWNKALFRTLPGAQYMTRQALYGVHEAMALALIWRSPLTAVAERVALMHLRHQVKDRWMRRQLTPDFRIGCKRVLMTNDYYPALQQPNCKLITWPIVQMTPKGIRSVEGIEHQFDCVVFATGFDVGKAGAPFSVKGLNGRDLDDEWQIGAQAYKSISVSGYPNLFLTFGPNSGPGHNSALVYMESQLDYAVKGIQKILQADLLALDVNASAQSAFNRNIQKRLAKTNWNSGCKSWYLTDDGFNATMYPGFATEYLAQMSQFKEKDYHLVQAG</sequence>
<dbReference type="InterPro" id="IPR051209">
    <property type="entry name" value="FAD-bind_Monooxygenase_sf"/>
</dbReference>
<keyword evidence="2" id="KW-1185">Reference proteome</keyword>
<dbReference type="PANTHER" id="PTHR42877">
    <property type="entry name" value="L-ORNITHINE N(5)-MONOOXYGENASE-RELATED"/>
    <property type="match status" value="1"/>
</dbReference>